<dbReference type="PROSITE" id="PS51257">
    <property type="entry name" value="PROKAR_LIPOPROTEIN"/>
    <property type="match status" value="1"/>
</dbReference>
<gene>
    <name evidence="2" type="ORF">WKR92_11935</name>
</gene>
<comment type="caution">
    <text evidence="2">The sequence shown here is derived from an EMBL/GenBank/DDBJ whole genome shotgun (WGS) entry which is preliminary data.</text>
</comment>
<evidence type="ECO:0000313" key="3">
    <source>
        <dbReference type="Proteomes" id="UP001580928"/>
    </source>
</evidence>
<organism evidence="2 3">
    <name type="scientific">Albibacterium profundi</name>
    <dbReference type="NCBI Taxonomy" id="3134906"/>
    <lineage>
        <taxon>Bacteria</taxon>
        <taxon>Pseudomonadati</taxon>
        <taxon>Bacteroidota</taxon>
        <taxon>Sphingobacteriia</taxon>
        <taxon>Sphingobacteriales</taxon>
        <taxon>Sphingobacteriaceae</taxon>
        <taxon>Albibacterium</taxon>
    </lineage>
</organism>
<name>A0ABV5CG72_9SPHI</name>
<protein>
    <submittedName>
        <fullName evidence="2">DUF4296 domain-containing protein</fullName>
    </submittedName>
</protein>
<keyword evidence="3" id="KW-1185">Reference proteome</keyword>
<sequence length="205" mass="23701">MQRCLGTFLLLILFIGCKEGPPKGVLKKDVMTNVLYEIHLSEGYLFTSAVDSMRQKTADFNEGIYQHYKTDSATVRQSLEYYASRPQILQEIYNEIGARLKTIDEEMRTAENDRYRSVFVADSIKRAAVADSLRRIELDSIRQENTKHLLYWKSPDSTSLKPKPWTWENSSRFPLLKEEVLENYPDTLTADTSLKLMPQPVPTLE</sequence>
<feature type="domain" description="DUF4296" evidence="1">
    <location>
        <begin position="22"/>
        <end position="104"/>
    </location>
</feature>
<dbReference type="InterPro" id="IPR025381">
    <property type="entry name" value="DUF4296"/>
</dbReference>
<proteinExistence type="predicted"/>
<dbReference type="EMBL" id="JBBVGT010000003">
    <property type="protein sequence ID" value="MFB5946542.1"/>
    <property type="molecule type" value="Genomic_DNA"/>
</dbReference>
<accession>A0ABV5CG72</accession>
<evidence type="ECO:0000259" key="1">
    <source>
        <dbReference type="Pfam" id="PF14129"/>
    </source>
</evidence>
<evidence type="ECO:0000313" key="2">
    <source>
        <dbReference type="EMBL" id="MFB5946542.1"/>
    </source>
</evidence>
<dbReference type="Proteomes" id="UP001580928">
    <property type="component" value="Unassembled WGS sequence"/>
</dbReference>
<dbReference type="Pfam" id="PF14129">
    <property type="entry name" value="DUF4296"/>
    <property type="match status" value="1"/>
</dbReference>
<reference evidence="2 3" key="1">
    <citation type="submission" date="2024-04" db="EMBL/GenBank/DDBJ databases">
        <title>Albibacterium profundi sp. nov., isolated from sediment of the Challenger Deep of Mariana Trench.</title>
        <authorList>
            <person name="Wang Y."/>
        </authorList>
    </citation>
    <scope>NUCLEOTIDE SEQUENCE [LARGE SCALE GENOMIC DNA]</scope>
    <source>
        <strain evidence="2 3">RHL897</strain>
    </source>
</reference>
<dbReference type="RefSeq" id="WP_375558071.1">
    <property type="nucleotide sequence ID" value="NZ_JBBVGT010000003.1"/>
</dbReference>